<name>A0A0D7EB36_RHOPL</name>
<reference evidence="4 5" key="1">
    <citation type="submission" date="2014-11" db="EMBL/GenBank/DDBJ databases">
        <title>Genomics and ecophysiology of heterotrophic nitrogen fixing bacteria isolated from estuarine surface water.</title>
        <authorList>
            <person name="Bentzon-Tilia M."/>
            <person name="Severin I."/>
            <person name="Hansen L.H."/>
            <person name="Riemann L."/>
        </authorList>
    </citation>
    <scope>NUCLEOTIDE SEQUENCE [LARGE SCALE GENOMIC DNA]</scope>
    <source>
        <strain evidence="4 5">BAL398</strain>
    </source>
</reference>
<feature type="region of interest" description="Disordered" evidence="1">
    <location>
        <begin position="365"/>
        <end position="406"/>
    </location>
</feature>
<dbReference type="OrthoDB" id="504769at2"/>
<keyword evidence="2" id="KW-0472">Membrane</keyword>
<dbReference type="InterPro" id="IPR029058">
    <property type="entry name" value="AB_hydrolase_fold"/>
</dbReference>
<evidence type="ECO:0000256" key="2">
    <source>
        <dbReference type="SAM" id="Phobius"/>
    </source>
</evidence>
<feature type="transmembrane region" description="Helical" evidence="2">
    <location>
        <begin position="451"/>
        <end position="470"/>
    </location>
</feature>
<feature type="transmembrane region" description="Helical" evidence="2">
    <location>
        <begin position="326"/>
        <end position="353"/>
    </location>
</feature>
<dbReference type="InterPro" id="IPR050261">
    <property type="entry name" value="FrsA_esterase"/>
</dbReference>
<protein>
    <submittedName>
        <fullName evidence="4">Dienelactone hydrolase</fullName>
    </submittedName>
</protein>
<dbReference type="AlphaFoldDB" id="A0A0D7EB36"/>
<evidence type="ECO:0000256" key="1">
    <source>
        <dbReference type="SAM" id="MobiDB-lite"/>
    </source>
</evidence>
<evidence type="ECO:0000259" key="3">
    <source>
        <dbReference type="Pfam" id="PF12146"/>
    </source>
</evidence>
<sequence length="561" mass="59799">MRRFAKPLRIVVAIVALAALAVALWQLHGMTDGLRVSTAHVGETPVTIYRPASDAPAPVVVIAHGFAGSQQLMQPFADTLARNGYIAVTFDFTGHGRNPVPIRGDIDEPTNVTGVLVAELGRVTDFARTLPDNDGRVAVLGHSMASDIVVQYAVAHPEISATVAVSVFTRKSTATLPHNLLVIVGALEPQMLKDEGLRIVNQTTGGGAVAGRSYGDFNDGSARRLALSSGVEHIGVLYSRDSMREALQWMNESFGRTSSGWIDRRPSALGLLFFGLIALAWPLSTLLPKAAPVPMGASLSWKQLLIAAILPAVLTPLILWKAPTDFLIILLGDYLTLHFLLYGLLTGAILLVLPGQMPFLRHGRARPGHPRTQGDAAKAWMPGPSPRQSGFGPAGGSSPGMTKLDADSQHARPTVSIKALVIAAAAVAAYNILAFGLPLDTYVFSFLPIEPRIHLIAAVACGTVPYFLTAEWMAHGAHAPRGGYAFAKFCFLASLAAAVALNLHKLFFLIIIVPAILLLFLAFGLISNWSYRATNHPLPGALANAAIFAWAIAVTFPMVIR</sequence>
<dbReference type="PATRIC" id="fig|1076.23.peg.5549"/>
<feature type="transmembrane region" description="Helical" evidence="2">
    <location>
        <begin position="268"/>
        <end position="287"/>
    </location>
</feature>
<dbReference type="RefSeq" id="WP_044416150.1">
    <property type="nucleotide sequence ID" value="NZ_JXXE01000517.1"/>
</dbReference>
<dbReference type="Pfam" id="PF12146">
    <property type="entry name" value="Hydrolase_4"/>
    <property type="match status" value="1"/>
</dbReference>
<dbReference type="EMBL" id="JXXE01000517">
    <property type="protein sequence ID" value="KIZ37933.1"/>
    <property type="molecule type" value="Genomic_DNA"/>
</dbReference>
<dbReference type="SUPFAM" id="SSF53474">
    <property type="entry name" value="alpha/beta-Hydrolases"/>
    <property type="match status" value="1"/>
</dbReference>
<comment type="caution">
    <text evidence="4">The sequence shown here is derived from an EMBL/GenBank/DDBJ whole genome shotgun (WGS) entry which is preliminary data.</text>
</comment>
<dbReference type="PANTHER" id="PTHR22946">
    <property type="entry name" value="DIENELACTONE HYDROLASE DOMAIN-CONTAINING PROTEIN-RELATED"/>
    <property type="match status" value="1"/>
</dbReference>
<dbReference type="Proteomes" id="UP000032515">
    <property type="component" value="Unassembled WGS sequence"/>
</dbReference>
<feature type="transmembrane region" description="Helical" evidence="2">
    <location>
        <begin position="541"/>
        <end position="560"/>
    </location>
</feature>
<proteinExistence type="predicted"/>
<keyword evidence="2" id="KW-1133">Transmembrane helix</keyword>
<feature type="transmembrane region" description="Helical" evidence="2">
    <location>
        <begin position="299"/>
        <end position="320"/>
    </location>
</feature>
<dbReference type="GO" id="GO:0016787">
    <property type="term" value="F:hydrolase activity"/>
    <property type="evidence" value="ECO:0007669"/>
    <property type="project" value="UniProtKB-KW"/>
</dbReference>
<dbReference type="Gene3D" id="3.40.50.1820">
    <property type="entry name" value="alpha/beta hydrolase"/>
    <property type="match status" value="1"/>
</dbReference>
<gene>
    <name evidence="4" type="ORF">OO17_23235</name>
</gene>
<feature type="transmembrane region" description="Helical" evidence="2">
    <location>
        <begin position="507"/>
        <end position="529"/>
    </location>
</feature>
<evidence type="ECO:0000313" key="4">
    <source>
        <dbReference type="EMBL" id="KIZ37933.1"/>
    </source>
</evidence>
<feature type="transmembrane region" description="Helical" evidence="2">
    <location>
        <begin position="419"/>
        <end position="439"/>
    </location>
</feature>
<evidence type="ECO:0000313" key="5">
    <source>
        <dbReference type="Proteomes" id="UP000032515"/>
    </source>
</evidence>
<dbReference type="InterPro" id="IPR022742">
    <property type="entry name" value="Hydrolase_4"/>
</dbReference>
<feature type="domain" description="Serine aminopeptidase S33" evidence="3">
    <location>
        <begin position="56"/>
        <end position="173"/>
    </location>
</feature>
<accession>A0A0D7EB36</accession>
<keyword evidence="2" id="KW-0812">Transmembrane</keyword>
<feature type="transmembrane region" description="Helical" evidence="2">
    <location>
        <begin position="482"/>
        <end position="501"/>
    </location>
</feature>
<keyword evidence="4" id="KW-0378">Hydrolase</keyword>
<organism evidence="4 5">
    <name type="scientific">Rhodopseudomonas palustris</name>
    <dbReference type="NCBI Taxonomy" id="1076"/>
    <lineage>
        <taxon>Bacteria</taxon>
        <taxon>Pseudomonadati</taxon>
        <taxon>Pseudomonadota</taxon>
        <taxon>Alphaproteobacteria</taxon>
        <taxon>Hyphomicrobiales</taxon>
        <taxon>Nitrobacteraceae</taxon>
        <taxon>Rhodopseudomonas</taxon>
    </lineage>
</organism>